<evidence type="ECO:0000313" key="3">
    <source>
        <dbReference type="EMBL" id="PGH14784.1"/>
    </source>
</evidence>
<protein>
    <recommendedName>
        <fullName evidence="2">BRCT domain-containing protein</fullName>
    </recommendedName>
</protein>
<gene>
    <name evidence="3" type="ORF">AJ79_02800</name>
</gene>
<feature type="region of interest" description="Disordered" evidence="1">
    <location>
        <begin position="56"/>
        <end position="75"/>
    </location>
</feature>
<keyword evidence="4" id="KW-1185">Reference proteome</keyword>
<dbReference type="Proteomes" id="UP000223968">
    <property type="component" value="Unassembled WGS sequence"/>
</dbReference>
<dbReference type="SUPFAM" id="SSF52113">
    <property type="entry name" value="BRCT domain"/>
    <property type="match status" value="1"/>
</dbReference>
<name>A0A2B7XSN2_9EURO</name>
<dbReference type="OrthoDB" id="427711at2759"/>
<evidence type="ECO:0000313" key="4">
    <source>
        <dbReference type="Proteomes" id="UP000223968"/>
    </source>
</evidence>
<dbReference type="PROSITE" id="PS50172">
    <property type="entry name" value="BRCT"/>
    <property type="match status" value="1"/>
</dbReference>
<feature type="compositionally biased region" description="Low complexity" evidence="1">
    <location>
        <begin position="191"/>
        <end position="203"/>
    </location>
</feature>
<evidence type="ECO:0000259" key="2">
    <source>
        <dbReference type="PROSITE" id="PS50172"/>
    </source>
</evidence>
<dbReference type="AlphaFoldDB" id="A0A2B7XSN2"/>
<accession>A0A2B7XSN2</accession>
<proteinExistence type="predicted"/>
<feature type="region of interest" description="Disordered" evidence="1">
    <location>
        <begin position="177"/>
        <end position="210"/>
    </location>
</feature>
<dbReference type="InterPro" id="IPR036420">
    <property type="entry name" value="BRCT_dom_sf"/>
</dbReference>
<feature type="domain" description="BRCT" evidence="2">
    <location>
        <begin position="214"/>
        <end position="321"/>
    </location>
</feature>
<organism evidence="3 4">
    <name type="scientific">Helicocarpus griseus UAMH5409</name>
    <dbReference type="NCBI Taxonomy" id="1447875"/>
    <lineage>
        <taxon>Eukaryota</taxon>
        <taxon>Fungi</taxon>
        <taxon>Dikarya</taxon>
        <taxon>Ascomycota</taxon>
        <taxon>Pezizomycotina</taxon>
        <taxon>Eurotiomycetes</taxon>
        <taxon>Eurotiomycetidae</taxon>
        <taxon>Onygenales</taxon>
        <taxon>Ajellomycetaceae</taxon>
        <taxon>Helicocarpus</taxon>
    </lineage>
</organism>
<feature type="region of interest" description="Disordered" evidence="1">
    <location>
        <begin position="131"/>
        <end position="165"/>
    </location>
</feature>
<dbReference type="InterPro" id="IPR001357">
    <property type="entry name" value="BRCT_dom"/>
</dbReference>
<dbReference type="EMBL" id="PDNB01000031">
    <property type="protein sequence ID" value="PGH14784.1"/>
    <property type="molecule type" value="Genomic_DNA"/>
</dbReference>
<dbReference type="SMART" id="SM00292">
    <property type="entry name" value="BRCT"/>
    <property type="match status" value="1"/>
</dbReference>
<dbReference type="Pfam" id="PF16589">
    <property type="entry name" value="BRCT_2"/>
    <property type="match status" value="1"/>
</dbReference>
<evidence type="ECO:0000256" key="1">
    <source>
        <dbReference type="SAM" id="MobiDB-lite"/>
    </source>
</evidence>
<sequence length="340" mass="36781">MSHNKRPLPSSIRSILSAPSTAALETFDPWNSSSTGHQRAENFCTNTPEWQQVRSQKLGTQFDDNSGRGGRGGEWDWVSTERYEEVRRKEEKIGDIRSFMGGVKKKGRLEEGKNENIAAVDGGIKKGNGAFVLDDLGDEGGESDPSRKSGRTSHSPFLAGNSGERDASIETHAQATLADPSSVSSMKDIVPSSTSQPTQPSPSLILQQTPPVSRNNGIFANLTIYVNGSTSLISDHKLKHLLVSNGANISLTLARRSITHVILGRPNKNQKGKGSGGGLAATKLQQEIQRVGGKGVKFVGVEWVLESVKAGCRLPEARFATLHMAPDKQRSVMSMFHRVL</sequence>
<dbReference type="Gene3D" id="3.40.50.10190">
    <property type="entry name" value="BRCT domain"/>
    <property type="match status" value="1"/>
</dbReference>
<comment type="caution">
    <text evidence="3">The sequence shown here is derived from an EMBL/GenBank/DDBJ whole genome shotgun (WGS) entry which is preliminary data.</text>
</comment>
<reference evidence="3 4" key="1">
    <citation type="submission" date="2017-10" db="EMBL/GenBank/DDBJ databases">
        <title>Comparative genomics in systemic dimorphic fungi from Ajellomycetaceae.</title>
        <authorList>
            <person name="Munoz J.F."/>
            <person name="Mcewen J.G."/>
            <person name="Clay O.K."/>
            <person name="Cuomo C.A."/>
        </authorList>
    </citation>
    <scope>NUCLEOTIDE SEQUENCE [LARGE SCALE GENOMIC DNA]</scope>
    <source>
        <strain evidence="3 4">UAMH5409</strain>
    </source>
</reference>